<dbReference type="PROSITE" id="PS51099">
    <property type="entry name" value="PTS_EIIB_TYPE_2"/>
    <property type="match status" value="1"/>
</dbReference>
<evidence type="ECO:0000256" key="7">
    <source>
        <dbReference type="SAM" id="Phobius"/>
    </source>
</evidence>
<evidence type="ECO:0000259" key="8">
    <source>
        <dbReference type="PROSITE" id="PS50206"/>
    </source>
</evidence>
<evidence type="ECO:0000256" key="1">
    <source>
        <dbReference type="ARBA" id="ARBA00002434"/>
    </source>
</evidence>
<dbReference type="InterPro" id="IPR050893">
    <property type="entry name" value="Sugar_PTS"/>
</dbReference>
<name>A0A9D1JDV1_9FIRM</name>
<evidence type="ECO:0000256" key="4">
    <source>
        <dbReference type="ARBA" id="ARBA00022597"/>
    </source>
</evidence>
<keyword evidence="6" id="KW-0598">Phosphotransferase system</keyword>
<dbReference type="GO" id="GO:0016301">
    <property type="term" value="F:kinase activity"/>
    <property type="evidence" value="ECO:0007669"/>
    <property type="project" value="UniProtKB-KW"/>
</dbReference>
<organism evidence="10 11">
    <name type="scientific">Candidatus Fimimorpha faecalis</name>
    <dbReference type="NCBI Taxonomy" id="2840824"/>
    <lineage>
        <taxon>Bacteria</taxon>
        <taxon>Bacillati</taxon>
        <taxon>Bacillota</taxon>
        <taxon>Clostridia</taxon>
        <taxon>Eubacteriales</taxon>
        <taxon>Candidatus Fimimorpha</taxon>
    </lineage>
</organism>
<dbReference type="InterPro" id="IPR013011">
    <property type="entry name" value="PTS_EIIB_2"/>
</dbReference>
<dbReference type="AlphaFoldDB" id="A0A9D1JDV1"/>
<dbReference type="EMBL" id="DVHN01000101">
    <property type="protein sequence ID" value="HIR88861.1"/>
    <property type="molecule type" value="Genomic_DNA"/>
</dbReference>
<dbReference type="InterPro" id="IPR036095">
    <property type="entry name" value="PTS_EIIB-like_sf"/>
</dbReference>
<dbReference type="PROSITE" id="PS50206">
    <property type="entry name" value="RHODANESE_3"/>
    <property type="match status" value="1"/>
</dbReference>
<reference evidence="10" key="1">
    <citation type="submission" date="2020-10" db="EMBL/GenBank/DDBJ databases">
        <authorList>
            <person name="Gilroy R."/>
        </authorList>
    </citation>
    <scope>NUCLEOTIDE SEQUENCE</scope>
    <source>
        <strain evidence="10">ChiW13-3771</strain>
    </source>
</reference>
<keyword evidence="7" id="KW-0472">Membrane</keyword>
<dbReference type="GO" id="GO:0090563">
    <property type="term" value="F:protein-phosphocysteine-sugar phosphotransferase activity"/>
    <property type="evidence" value="ECO:0007669"/>
    <property type="project" value="TreeGrafter"/>
</dbReference>
<evidence type="ECO:0000313" key="11">
    <source>
        <dbReference type="Proteomes" id="UP000824201"/>
    </source>
</evidence>
<proteinExistence type="predicted"/>
<keyword evidence="2" id="KW-0813">Transport</keyword>
<dbReference type="Pfam" id="PF02302">
    <property type="entry name" value="PTS_IIB"/>
    <property type="match status" value="1"/>
</dbReference>
<feature type="domain" description="PTS EIIB type-2" evidence="9">
    <location>
        <begin position="407"/>
        <end position="499"/>
    </location>
</feature>
<dbReference type="SUPFAM" id="SSF52794">
    <property type="entry name" value="PTS system IIB component-like"/>
    <property type="match status" value="1"/>
</dbReference>
<protein>
    <submittedName>
        <fullName evidence="10">PTS mannitol transporter subunit IICB</fullName>
    </submittedName>
</protein>
<feature type="transmembrane region" description="Helical" evidence="7">
    <location>
        <begin position="205"/>
        <end position="230"/>
    </location>
</feature>
<keyword evidence="5" id="KW-0808">Transferase</keyword>
<evidence type="ECO:0000259" key="9">
    <source>
        <dbReference type="PROSITE" id="PS51099"/>
    </source>
</evidence>
<comment type="function">
    <text evidence="1">The phosphoenolpyruvate-dependent sugar phosphotransferase system (sugar PTS), a major carbohydrate active transport system, catalyzes the phosphorylation of incoming sugar substrates concomitantly with their translocation across the cell membrane. The enzyme II CmtAB PTS system is involved in D-mannitol transport.</text>
</comment>
<feature type="transmembrane region" description="Helical" evidence="7">
    <location>
        <begin position="307"/>
        <end position="329"/>
    </location>
</feature>
<gene>
    <name evidence="10" type="ORF">IAC96_07940</name>
</gene>
<dbReference type="InterPro" id="IPR003501">
    <property type="entry name" value="PTS_EIIB_2/3"/>
</dbReference>
<keyword evidence="7" id="KW-1133">Transmembrane helix</keyword>
<dbReference type="PANTHER" id="PTHR30181:SF2">
    <property type="entry name" value="PTS SYSTEM MANNITOL-SPECIFIC EIICBA COMPONENT"/>
    <property type="match status" value="1"/>
</dbReference>
<dbReference type="Proteomes" id="UP000824201">
    <property type="component" value="Unassembled WGS sequence"/>
</dbReference>
<feature type="transmembrane region" description="Helical" evidence="7">
    <location>
        <begin position="93"/>
        <end position="111"/>
    </location>
</feature>
<dbReference type="GO" id="GO:0005886">
    <property type="term" value="C:plasma membrane"/>
    <property type="evidence" value="ECO:0007669"/>
    <property type="project" value="TreeGrafter"/>
</dbReference>
<feature type="transmembrane region" description="Helical" evidence="7">
    <location>
        <begin position="264"/>
        <end position="287"/>
    </location>
</feature>
<keyword evidence="4" id="KW-0762">Sugar transport</keyword>
<evidence type="ECO:0000313" key="10">
    <source>
        <dbReference type="EMBL" id="HIR88861.1"/>
    </source>
</evidence>
<dbReference type="InterPro" id="IPR001763">
    <property type="entry name" value="Rhodanese-like_dom"/>
</dbReference>
<keyword evidence="7" id="KW-0812">Transmembrane</keyword>
<evidence type="ECO:0000256" key="5">
    <source>
        <dbReference type="ARBA" id="ARBA00022679"/>
    </source>
</evidence>
<feature type="transmembrane region" description="Helical" evidence="7">
    <location>
        <begin position="123"/>
        <end position="145"/>
    </location>
</feature>
<comment type="caution">
    <text evidence="10">The sequence shown here is derived from an EMBL/GenBank/DDBJ whole genome shotgun (WGS) entry which is preliminary data.</text>
</comment>
<dbReference type="PANTHER" id="PTHR30181">
    <property type="entry name" value="MANNITOL PERMEASE IIC COMPONENT"/>
    <property type="match status" value="1"/>
</dbReference>
<evidence type="ECO:0000256" key="2">
    <source>
        <dbReference type="ARBA" id="ARBA00022448"/>
    </source>
</evidence>
<sequence>MKQCIERVGKFYSSIILKSIGLFITYGILSIFFSTGGWFAFLGLETVVEQFYSMVIPLLIAYMAGERGGGVAGGLTAAITCVGFFRAEGNSHMLGVLFVAPVVGIVTKKGLEKIKTYTAAGFEMLFSNLFIAIGGGLLFLITYYWVNPILEQIQTILTWILDQLFRYNFIPFMGIFIESGKVMFLNNTINHGLLVPLGIEQVQQIGSSILFLLETNPGPGFGILLAYFLLKREEKSNLLINMGIQLFGGIHELYFPYILSNSKLFLAAIAGGIAGNFCFLLFPSGLIAPPSPGSILTILLLCPSQNILGTLIGMIVSAMISCLTAIIILKKEDYTRKALENLPVQNKSAEQKESVSIQQKKDIKSKLVLDQKKEMMNKDNWYNLTREEQEKGAIKSMVKEKSVRKEKKVYFVCQGGFGSSAMGAAILRKKLKNSGLTGIQVSNVAIDEIPEDANVIFCQKEIEPVIKKKNINIEVHYLENLSQSSEYESWISELMKERNGES</sequence>
<accession>A0A9D1JDV1</accession>
<feature type="domain" description="Rhodanese" evidence="8">
    <location>
        <begin position="393"/>
        <end position="454"/>
    </location>
</feature>
<dbReference type="Gene3D" id="3.40.50.2300">
    <property type="match status" value="1"/>
</dbReference>
<feature type="transmembrane region" description="Helical" evidence="7">
    <location>
        <begin position="20"/>
        <end position="41"/>
    </location>
</feature>
<dbReference type="GO" id="GO:0009401">
    <property type="term" value="P:phosphoenolpyruvate-dependent sugar phosphotransferase system"/>
    <property type="evidence" value="ECO:0007669"/>
    <property type="project" value="UniProtKB-KW"/>
</dbReference>
<evidence type="ECO:0000256" key="6">
    <source>
        <dbReference type="ARBA" id="ARBA00022683"/>
    </source>
</evidence>
<evidence type="ECO:0000256" key="3">
    <source>
        <dbReference type="ARBA" id="ARBA00022553"/>
    </source>
</evidence>
<reference evidence="10" key="2">
    <citation type="journal article" date="2021" name="PeerJ">
        <title>Extensive microbial diversity within the chicken gut microbiome revealed by metagenomics and culture.</title>
        <authorList>
            <person name="Gilroy R."/>
            <person name="Ravi A."/>
            <person name="Getino M."/>
            <person name="Pursley I."/>
            <person name="Horton D.L."/>
            <person name="Alikhan N.F."/>
            <person name="Baker D."/>
            <person name="Gharbi K."/>
            <person name="Hall N."/>
            <person name="Watson M."/>
            <person name="Adriaenssens E.M."/>
            <person name="Foster-Nyarko E."/>
            <person name="Jarju S."/>
            <person name="Secka A."/>
            <person name="Antonio M."/>
            <person name="Oren A."/>
            <person name="Chaudhuri R.R."/>
            <person name="La Ragione R."/>
            <person name="Hildebrand F."/>
            <person name="Pallen M.J."/>
        </authorList>
    </citation>
    <scope>NUCLEOTIDE SEQUENCE</scope>
    <source>
        <strain evidence="10">ChiW13-3771</strain>
    </source>
</reference>
<dbReference type="GO" id="GO:0008982">
    <property type="term" value="F:protein-N(PI)-phosphohistidine-sugar phosphotransferase activity"/>
    <property type="evidence" value="ECO:0007669"/>
    <property type="project" value="InterPro"/>
</dbReference>
<keyword evidence="3" id="KW-0597">Phosphoprotein</keyword>